<feature type="domain" description="Glycosyltransferase RgtA/B/C/D-like" evidence="10">
    <location>
        <begin position="87"/>
        <end position="243"/>
    </location>
</feature>
<dbReference type="GO" id="GO:0010041">
    <property type="term" value="P:response to iron(III) ion"/>
    <property type="evidence" value="ECO:0007669"/>
    <property type="project" value="TreeGrafter"/>
</dbReference>
<evidence type="ECO:0000259" key="10">
    <source>
        <dbReference type="Pfam" id="PF13231"/>
    </source>
</evidence>
<feature type="transmembrane region" description="Helical" evidence="9">
    <location>
        <begin position="429"/>
        <end position="447"/>
    </location>
</feature>
<proteinExistence type="predicted"/>
<evidence type="ECO:0000256" key="3">
    <source>
        <dbReference type="ARBA" id="ARBA00022676"/>
    </source>
</evidence>
<feature type="compositionally biased region" description="Basic and acidic residues" evidence="8">
    <location>
        <begin position="1"/>
        <end position="11"/>
    </location>
</feature>
<feature type="region of interest" description="Disordered" evidence="8">
    <location>
        <begin position="282"/>
        <end position="411"/>
    </location>
</feature>
<dbReference type="EC" id="2.4.-.-" evidence="12"/>
<evidence type="ECO:0000256" key="5">
    <source>
        <dbReference type="ARBA" id="ARBA00022692"/>
    </source>
</evidence>
<feature type="region of interest" description="Disordered" evidence="8">
    <location>
        <begin position="611"/>
        <end position="686"/>
    </location>
</feature>
<feature type="transmembrane region" description="Helical" evidence="9">
    <location>
        <begin position="482"/>
        <end position="503"/>
    </location>
</feature>
<evidence type="ECO:0000256" key="7">
    <source>
        <dbReference type="ARBA" id="ARBA00023136"/>
    </source>
</evidence>
<dbReference type="Pfam" id="PF13231">
    <property type="entry name" value="PMT_2"/>
    <property type="match status" value="1"/>
</dbReference>
<feature type="transmembrane region" description="Helical" evidence="9">
    <location>
        <begin position="228"/>
        <end position="248"/>
    </location>
</feature>
<feature type="compositionally biased region" description="Low complexity" evidence="8">
    <location>
        <begin position="302"/>
        <end position="318"/>
    </location>
</feature>
<feature type="compositionally biased region" description="Gly residues" evidence="8">
    <location>
        <begin position="346"/>
        <end position="373"/>
    </location>
</feature>
<feature type="transmembrane region" description="Helical" evidence="9">
    <location>
        <begin position="33"/>
        <end position="51"/>
    </location>
</feature>
<feature type="compositionally biased region" description="Low complexity" evidence="8">
    <location>
        <begin position="12"/>
        <end position="21"/>
    </location>
</feature>
<dbReference type="GO" id="GO:0005886">
    <property type="term" value="C:plasma membrane"/>
    <property type="evidence" value="ECO:0007669"/>
    <property type="project" value="UniProtKB-SubCell"/>
</dbReference>
<evidence type="ECO:0000313" key="13">
    <source>
        <dbReference type="Proteomes" id="UP001305702"/>
    </source>
</evidence>
<evidence type="ECO:0000256" key="8">
    <source>
        <dbReference type="SAM" id="MobiDB-lite"/>
    </source>
</evidence>
<name>A0AA96LBH7_9BACL</name>
<keyword evidence="13" id="KW-1185">Reference proteome</keyword>
<dbReference type="PANTHER" id="PTHR33908:SF3">
    <property type="entry name" value="UNDECAPRENYL PHOSPHATE-ALPHA-4-AMINO-4-DEOXY-L-ARABINOSE ARABINOSYL TRANSFERASE"/>
    <property type="match status" value="1"/>
</dbReference>
<feature type="compositionally biased region" description="Gly residues" evidence="8">
    <location>
        <begin position="285"/>
        <end position="301"/>
    </location>
</feature>
<feature type="compositionally biased region" description="Gly residues" evidence="8">
    <location>
        <begin position="319"/>
        <end position="335"/>
    </location>
</feature>
<feature type="transmembrane region" description="Helical" evidence="9">
    <location>
        <begin position="543"/>
        <end position="561"/>
    </location>
</feature>
<evidence type="ECO:0000313" key="12">
    <source>
        <dbReference type="EMBL" id="WNQ10854.1"/>
    </source>
</evidence>
<keyword evidence="5 9" id="KW-0812">Transmembrane</keyword>
<keyword evidence="4 12" id="KW-0808">Transferase</keyword>
<dbReference type="RefSeq" id="WP_315604628.1">
    <property type="nucleotide sequence ID" value="NZ_CP130318.1"/>
</dbReference>
<dbReference type="InterPro" id="IPR038731">
    <property type="entry name" value="RgtA/B/C-like"/>
</dbReference>
<evidence type="ECO:0000256" key="1">
    <source>
        <dbReference type="ARBA" id="ARBA00004651"/>
    </source>
</evidence>
<feature type="compositionally biased region" description="Low complexity" evidence="8">
    <location>
        <begin position="789"/>
        <end position="806"/>
    </location>
</feature>
<feature type="compositionally biased region" description="Low complexity" evidence="8">
    <location>
        <begin position="336"/>
        <end position="345"/>
    </location>
</feature>
<keyword evidence="2" id="KW-1003">Cell membrane</keyword>
<evidence type="ECO:0000256" key="9">
    <source>
        <dbReference type="SAM" id="Phobius"/>
    </source>
</evidence>
<evidence type="ECO:0000256" key="4">
    <source>
        <dbReference type="ARBA" id="ARBA00022679"/>
    </source>
</evidence>
<feature type="region of interest" description="Disordered" evidence="8">
    <location>
        <begin position="1"/>
        <end position="21"/>
    </location>
</feature>
<protein>
    <submittedName>
        <fullName evidence="12">Glycosyltransferase family 39 protein</fullName>
        <ecNumber evidence="12">2.4.-.-</ecNumber>
    </submittedName>
</protein>
<feature type="transmembrane region" description="Helical" evidence="9">
    <location>
        <begin position="57"/>
        <end position="78"/>
    </location>
</feature>
<reference evidence="12 13" key="1">
    <citation type="submission" date="2022-02" db="EMBL/GenBank/DDBJ databases">
        <title>Paenibacillus sp. MBLB1776 Whole Genome Shotgun Sequencing.</title>
        <authorList>
            <person name="Hwang C.Y."/>
            <person name="Cho E.-S."/>
            <person name="Seo M.-J."/>
        </authorList>
    </citation>
    <scope>NUCLEOTIDE SEQUENCE [LARGE SCALE GENOMIC DNA]</scope>
    <source>
        <strain evidence="12 13">MBLB1776</strain>
    </source>
</reference>
<dbReference type="InterPro" id="IPR050297">
    <property type="entry name" value="LipidA_mod_glycosyltrf_83"/>
</dbReference>
<organism evidence="12 13">
    <name type="scientific">Paenibacillus aurantius</name>
    <dbReference type="NCBI Taxonomy" id="2918900"/>
    <lineage>
        <taxon>Bacteria</taxon>
        <taxon>Bacillati</taxon>
        <taxon>Bacillota</taxon>
        <taxon>Bacilli</taxon>
        <taxon>Bacillales</taxon>
        <taxon>Paenibacillaceae</taxon>
        <taxon>Paenibacillus</taxon>
    </lineage>
</organism>
<feature type="compositionally biased region" description="Gly residues" evidence="8">
    <location>
        <begin position="390"/>
        <end position="410"/>
    </location>
</feature>
<dbReference type="InterPro" id="IPR056785">
    <property type="entry name" value="YkcA/B-like_C"/>
</dbReference>
<accession>A0AA96LBH7</accession>
<evidence type="ECO:0000259" key="11">
    <source>
        <dbReference type="Pfam" id="PF24878"/>
    </source>
</evidence>
<keyword evidence="7 9" id="KW-0472">Membrane</keyword>
<feature type="transmembrane region" description="Helical" evidence="9">
    <location>
        <begin position="191"/>
        <end position="216"/>
    </location>
</feature>
<dbReference type="PANTHER" id="PTHR33908">
    <property type="entry name" value="MANNOSYLTRANSFERASE YKCB-RELATED"/>
    <property type="match status" value="1"/>
</dbReference>
<comment type="subcellular location">
    <subcellularLocation>
        <location evidence="1">Cell membrane</location>
        <topology evidence="1">Multi-pass membrane protein</topology>
    </subcellularLocation>
</comment>
<dbReference type="GO" id="GO:0009103">
    <property type="term" value="P:lipopolysaccharide biosynthetic process"/>
    <property type="evidence" value="ECO:0007669"/>
    <property type="project" value="UniProtKB-ARBA"/>
</dbReference>
<evidence type="ECO:0000256" key="2">
    <source>
        <dbReference type="ARBA" id="ARBA00022475"/>
    </source>
</evidence>
<feature type="compositionally biased region" description="Low complexity" evidence="8">
    <location>
        <begin position="639"/>
        <end position="666"/>
    </location>
</feature>
<feature type="transmembrane region" description="Helical" evidence="9">
    <location>
        <begin position="136"/>
        <end position="155"/>
    </location>
</feature>
<keyword evidence="3 12" id="KW-0328">Glycosyltransferase</keyword>
<gene>
    <name evidence="12" type="ORF">MJA45_25070</name>
</gene>
<dbReference type="EMBL" id="CP130318">
    <property type="protein sequence ID" value="WNQ10854.1"/>
    <property type="molecule type" value="Genomic_DNA"/>
</dbReference>
<feature type="region of interest" description="Disordered" evidence="8">
    <location>
        <begin position="785"/>
        <end position="816"/>
    </location>
</feature>
<feature type="domain" description="Putative mannosyltransferase YkcA/B-like C-terminal" evidence="11">
    <location>
        <begin position="692"/>
        <end position="778"/>
    </location>
</feature>
<dbReference type="GO" id="GO:0016763">
    <property type="term" value="F:pentosyltransferase activity"/>
    <property type="evidence" value="ECO:0007669"/>
    <property type="project" value="TreeGrafter"/>
</dbReference>
<keyword evidence="6 9" id="KW-1133">Transmembrane helix</keyword>
<dbReference type="Proteomes" id="UP001305702">
    <property type="component" value="Chromosome"/>
</dbReference>
<sequence length="825" mass="83634">MNAIKKWEPGERPAAPGRTPGPALRRRFRLDPYVAAIALLAAFLNGFQIWTEHYANTYYTMTVASMLQSFHNFFFASLDSAGSVTVDKPPLTFWIQAASAYLFGVHGWSVILPQALAGVGSVFLMNALVKPAFGPAAGRIAALAMAATPVAVAVARTNNIDAMLVFTLLLATRVLFKAVNSGRLWTAVGAFALIGAAFNMKMLQAYMVLPAFYLFYLAASKRSWKIKAGHLAAATAVMLVLSTAWAVIVDSIPADKRPYIGSSSTNSVLELAFGYNGVSRLTGNQGPGGGRGGIPPGGTDGMPGAAAGSPGGQSSAADGGAGAGAAPGADGGQGGQAAAAGRTPGATGGQAAGDGGATGTGGAPGADGSGSGASAGQPSGFANDGQRSGRAGGDFGQGGPGGQGGQGGAFNTGTKGPLRLFQSELSGQASWLLPFVLFAVIGLLAGLRRRLLTRQHLESLFWLAWLLPVMGFFSIAGFFHQYYLIMMAPPIAALVGAGWNELWAQYRGGSGWRSWLLPAGVLATAAFAWFIMRPYDTVIGKGWSLGILLGGLAVSLLLALAPRLYHRLPVLAASLVGVVLFAGPLYWAATPITYGQNSMLPAAGPGGSAVSGPGGMGRFPGGMAQPGGDGTGRTGGMPGNASGAPADASGAPSGSAAIPGDAASGSYEGRQDGRNGGMPGGPGQESLNEKALAYLKEHNTGEEYLFAASDYGTAAPYIIDAGEKVISLGGFSGNDPVYTAAKLEELVSSGQVKYFMLSGRGMGGRGGSSELTAWIEEHGTLIPSEEWQGTAAGSASGSRTAANPNGSGAGGFPGSGNAQLYEVKL</sequence>
<dbReference type="KEGG" id="paun:MJA45_25070"/>
<feature type="compositionally biased region" description="Gly residues" evidence="8">
    <location>
        <begin position="674"/>
        <end position="683"/>
    </location>
</feature>
<feature type="transmembrane region" description="Helical" evidence="9">
    <location>
        <begin position="515"/>
        <end position="531"/>
    </location>
</feature>
<dbReference type="Pfam" id="PF24878">
    <property type="entry name" value="YkcB_C"/>
    <property type="match status" value="1"/>
</dbReference>
<feature type="transmembrane region" description="Helical" evidence="9">
    <location>
        <begin position="568"/>
        <end position="589"/>
    </location>
</feature>
<feature type="transmembrane region" description="Helical" evidence="9">
    <location>
        <begin position="99"/>
        <end position="124"/>
    </location>
</feature>
<feature type="compositionally biased region" description="Gly residues" evidence="8">
    <location>
        <begin position="611"/>
        <end position="638"/>
    </location>
</feature>
<feature type="transmembrane region" description="Helical" evidence="9">
    <location>
        <begin position="459"/>
        <end position="476"/>
    </location>
</feature>
<dbReference type="AlphaFoldDB" id="A0AA96LBH7"/>
<evidence type="ECO:0000256" key="6">
    <source>
        <dbReference type="ARBA" id="ARBA00022989"/>
    </source>
</evidence>